<accession>T0JNN8</accession>
<dbReference type="RefSeq" id="WP_021287288.1">
    <property type="nucleotide sequence ID" value="NZ_AUPZ01000006.1"/>
</dbReference>
<dbReference type="AlphaFoldDB" id="T0JNN8"/>
<reference evidence="1 2" key="1">
    <citation type="submission" date="2013-07" db="EMBL/GenBank/DDBJ databases">
        <title>Sulfurimonas hongkongensis AST-10 Genome Sequencing.</title>
        <authorList>
            <person name="Cai L."/>
            <person name="Zhang T."/>
        </authorList>
    </citation>
    <scope>NUCLEOTIDE SEQUENCE [LARGE SCALE GENOMIC DNA]</scope>
    <source>
        <strain evidence="1 2">AST-10</strain>
    </source>
</reference>
<evidence type="ECO:0000313" key="1">
    <source>
        <dbReference type="EMBL" id="EQB39701.1"/>
    </source>
</evidence>
<dbReference type="Gene3D" id="1.10.3680.10">
    <property type="entry name" value="TerB-like"/>
    <property type="match status" value="1"/>
</dbReference>
<protein>
    <recommendedName>
        <fullName evidence="3">Co-chaperone DjlA N-terminal domain-containing protein</fullName>
    </recommendedName>
</protein>
<dbReference type="InterPro" id="IPR029024">
    <property type="entry name" value="TerB-like"/>
</dbReference>
<proteinExistence type="predicted"/>
<evidence type="ECO:0000313" key="2">
    <source>
        <dbReference type="Proteomes" id="UP000015520"/>
    </source>
</evidence>
<sequence length="131" mass="15304">MFLASLSYKQRKVFLGLAKEILTIDDGIMDNHEEDYLRGLCSEMSLSFNDELTVKKSEIKDYFNEIESKKILLLELVALGHSNKDYHEAQDKYTDEICNLVNIPMKELKNIESLLEQYNKIQNKFISFIES</sequence>
<organism evidence="1 2">
    <name type="scientific">Sulfurimonas hongkongensis</name>
    <dbReference type="NCBI Taxonomy" id="1172190"/>
    <lineage>
        <taxon>Bacteria</taxon>
        <taxon>Pseudomonadati</taxon>
        <taxon>Campylobacterota</taxon>
        <taxon>Epsilonproteobacteria</taxon>
        <taxon>Campylobacterales</taxon>
        <taxon>Sulfurimonadaceae</taxon>
        <taxon>Sulfurimonas</taxon>
    </lineage>
</organism>
<dbReference type="Proteomes" id="UP000015520">
    <property type="component" value="Unassembled WGS sequence"/>
</dbReference>
<keyword evidence="2" id="KW-1185">Reference proteome</keyword>
<comment type="caution">
    <text evidence="1">The sequence shown here is derived from an EMBL/GenBank/DDBJ whole genome shotgun (WGS) entry which is preliminary data.</text>
</comment>
<dbReference type="SUPFAM" id="SSF158682">
    <property type="entry name" value="TerB-like"/>
    <property type="match status" value="1"/>
</dbReference>
<dbReference type="PATRIC" id="fig|1172190.3.peg.993"/>
<dbReference type="EMBL" id="AUPZ01000006">
    <property type="protein sequence ID" value="EQB39701.1"/>
    <property type="molecule type" value="Genomic_DNA"/>
</dbReference>
<evidence type="ECO:0008006" key="3">
    <source>
        <dbReference type="Google" id="ProtNLM"/>
    </source>
</evidence>
<gene>
    <name evidence="1" type="ORF">M947_05090</name>
</gene>
<name>T0JNN8_9BACT</name>
<dbReference type="STRING" id="1172190.M947_05090"/>